<dbReference type="STRING" id="1121306.SAMN02745196_00276"/>
<dbReference type="PIRSF" id="PIRSF005353">
    <property type="entry name" value="PbuG"/>
    <property type="match status" value="1"/>
</dbReference>
<dbReference type="EMBL" id="FQXP01000003">
    <property type="protein sequence ID" value="SHH41038.1"/>
    <property type="molecule type" value="Genomic_DNA"/>
</dbReference>
<evidence type="ECO:0000256" key="6">
    <source>
        <dbReference type="ARBA" id="ARBA00022989"/>
    </source>
</evidence>
<evidence type="ECO:0000256" key="7">
    <source>
        <dbReference type="ARBA" id="ARBA00023136"/>
    </source>
</evidence>
<feature type="transmembrane region" description="Helical" evidence="9">
    <location>
        <begin position="255"/>
        <end position="280"/>
    </location>
</feature>
<evidence type="ECO:0000313" key="10">
    <source>
        <dbReference type="EMBL" id="SHH41038.1"/>
    </source>
</evidence>
<dbReference type="PANTHER" id="PTHR43337">
    <property type="entry name" value="XANTHINE/URACIL PERMEASE C887.17-RELATED"/>
    <property type="match status" value="1"/>
</dbReference>
<reference evidence="10 11" key="1">
    <citation type="submission" date="2016-11" db="EMBL/GenBank/DDBJ databases">
        <authorList>
            <person name="Jaros S."/>
            <person name="Januszkiewicz K."/>
            <person name="Wedrychowicz H."/>
        </authorList>
    </citation>
    <scope>NUCLEOTIDE SEQUENCE [LARGE SCALE GENOMIC DNA]</scope>
    <source>
        <strain evidence="10 11">DSM 3089</strain>
    </source>
</reference>
<accession>A0A1M5SRT1</accession>
<feature type="transmembrane region" description="Helical" evidence="9">
    <location>
        <begin position="99"/>
        <end position="123"/>
    </location>
</feature>
<dbReference type="Pfam" id="PF00860">
    <property type="entry name" value="Xan_ur_permease"/>
    <property type="match status" value="1"/>
</dbReference>
<dbReference type="InterPro" id="IPR045018">
    <property type="entry name" value="Azg-like"/>
</dbReference>
<keyword evidence="5 8" id="KW-0812">Transmembrane</keyword>
<keyword evidence="3 8" id="KW-0813">Transport</keyword>
<evidence type="ECO:0000256" key="1">
    <source>
        <dbReference type="ARBA" id="ARBA00004651"/>
    </source>
</evidence>
<feature type="transmembrane region" description="Helical" evidence="9">
    <location>
        <begin position="401"/>
        <end position="426"/>
    </location>
</feature>
<feature type="transmembrane region" description="Helical" evidence="9">
    <location>
        <begin position="361"/>
        <end position="381"/>
    </location>
</feature>
<keyword evidence="4 8" id="KW-1003">Cell membrane</keyword>
<organism evidence="10 11">
    <name type="scientific">Clostridium collagenovorans DSM 3089</name>
    <dbReference type="NCBI Taxonomy" id="1121306"/>
    <lineage>
        <taxon>Bacteria</taxon>
        <taxon>Bacillati</taxon>
        <taxon>Bacillota</taxon>
        <taxon>Clostridia</taxon>
        <taxon>Eubacteriales</taxon>
        <taxon>Clostridiaceae</taxon>
        <taxon>Clostridium</taxon>
    </lineage>
</organism>
<evidence type="ECO:0000313" key="11">
    <source>
        <dbReference type="Proteomes" id="UP000184526"/>
    </source>
</evidence>
<feature type="transmembrane region" description="Helical" evidence="9">
    <location>
        <begin position="135"/>
        <end position="159"/>
    </location>
</feature>
<feature type="transmembrane region" description="Helical" evidence="9">
    <location>
        <begin position="23"/>
        <end position="41"/>
    </location>
</feature>
<evidence type="ECO:0000256" key="3">
    <source>
        <dbReference type="ARBA" id="ARBA00022448"/>
    </source>
</evidence>
<name>A0A1M5SRT1_9CLOT</name>
<keyword evidence="6 8" id="KW-1133">Transmembrane helix</keyword>
<feature type="transmembrane region" description="Helical" evidence="9">
    <location>
        <begin position="53"/>
        <end position="79"/>
    </location>
</feature>
<sequence>MKNSTVENFFKLEQNGSTIKKEVLGGITTFLTMAYIIVVNPDILSAAGMDKGALITATCLTAAIACIFMGLYANLPFALASGMGLNAYFAFTVCGEMGIPWQVALTAIFLEGIIFILLSITNLREAVANCIPKNLKLAVTGGIGLFIAFIGFVNAGIVVSSEATKVAVGHLGSLPVIITFISIIIITVCYKKGIKGSILLGIVASTVLAWVVALIAPNLASEYHIALPGKVFEYASISPIAMKMDFSYFTDPQKLMTLLGVTLTFLFVDFFDTLGTLLGVASKANMIDKEGRVKNGGKALLVDAVSTTAGAMLGTSTVTTYVESASGVADGARTGLAAVVTGVLFFVAMFFSPVIMAVPSFATAPALIFVGLFMIQNVVQVDFNDFTEGVPAFLTIALMPLTYSIGEGLTIGILSYGVINFISNLFEKDKSKKKKVSPIIYALTIIFIIRYVLIK</sequence>
<evidence type="ECO:0000256" key="5">
    <source>
        <dbReference type="ARBA" id="ARBA00022692"/>
    </source>
</evidence>
<protein>
    <submittedName>
        <fullName evidence="10">Putative MFS transporter, AGZA family, xanthine/uracil permease</fullName>
    </submittedName>
</protein>
<dbReference type="GO" id="GO:0005345">
    <property type="term" value="F:purine nucleobase transmembrane transporter activity"/>
    <property type="evidence" value="ECO:0007669"/>
    <property type="project" value="TreeGrafter"/>
</dbReference>
<evidence type="ECO:0000256" key="8">
    <source>
        <dbReference type="PIRNR" id="PIRNR005353"/>
    </source>
</evidence>
<keyword evidence="7 8" id="KW-0472">Membrane</keyword>
<proteinExistence type="inferred from homology"/>
<feature type="transmembrane region" description="Helical" evidence="9">
    <location>
        <begin position="197"/>
        <end position="216"/>
    </location>
</feature>
<comment type="similarity">
    <text evidence="2 8">Belongs to the nucleobase:cation symporter-2 (NCS2) (TC 2.A.40) family. Azg-like subfamily.</text>
</comment>
<dbReference type="RefSeq" id="WP_072829310.1">
    <property type="nucleotide sequence ID" value="NZ_FQXP01000003.1"/>
</dbReference>
<comment type="subcellular location">
    <subcellularLocation>
        <location evidence="1 8">Cell membrane</location>
        <topology evidence="1 8">Multi-pass membrane protein</topology>
    </subcellularLocation>
</comment>
<dbReference type="AlphaFoldDB" id="A0A1M5SRT1"/>
<keyword evidence="11" id="KW-1185">Reference proteome</keyword>
<dbReference type="InterPro" id="IPR006043">
    <property type="entry name" value="NCS2"/>
</dbReference>
<feature type="transmembrane region" description="Helical" evidence="9">
    <location>
        <begin position="334"/>
        <end position="354"/>
    </location>
</feature>
<dbReference type="GO" id="GO:0005886">
    <property type="term" value="C:plasma membrane"/>
    <property type="evidence" value="ECO:0007669"/>
    <property type="project" value="UniProtKB-SubCell"/>
</dbReference>
<feature type="transmembrane region" description="Helical" evidence="9">
    <location>
        <begin position="300"/>
        <end position="322"/>
    </location>
</feature>
<gene>
    <name evidence="10" type="ORF">SAMN02745196_00276</name>
</gene>
<dbReference type="InterPro" id="IPR026033">
    <property type="entry name" value="Azg-like_bact_archaea"/>
</dbReference>
<evidence type="ECO:0000256" key="2">
    <source>
        <dbReference type="ARBA" id="ARBA00005697"/>
    </source>
</evidence>
<evidence type="ECO:0000256" key="9">
    <source>
        <dbReference type="SAM" id="Phobius"/>
    </source>
</evidence>
<dbReference type="Proteomes" id="UP000184526">
    <property type="component" value="Unassembled WGS sequence"/>
</dbReference>
<dbReference type="PANTHER" id="PTHR43337:SF1">
    <property type="entry name" value="XANTHINE_URACIL PERMEASE C887.17-RELATED"/>
    <property type="match status" value="1"/>
</dbReference>
<feature type="transmembrane region" description="Helical" evidence="9">
    <location>
        <begin position="438"/>
        <end position="454"/>
    </location>
</feature>
<evidence type="ECO:0000256" key="4">
    <source>
        <dbReference type="ARBA" id="ARBA00022475"/>
    </source>
</evidence>
<feature type="transmembrane region" description="Helical" evidence="9">
    <location>
        <begin position="171"/>
        <end position="190"/>
    </location>
</feature>
<dbReference type="OrthoDB" id="9808458at2"/>